<proteinExistence type="predicted"/>
<dbReference type="STRING" id="155417.A0A4Q4THG9"/>
<dbReference type="OrthoDB" id="5422107at2759"/>
<accession>A0A4Q4THG9</accession>
<comment type="caution">
    <text evidence="2">The sequence shown here is derived from an EMBL/GenBank/DDBJ whole genome shotgun (WGS) entry which is preliminary data.</text>
</comment>
<protein>
    <submittedName>
        <fullName evidence="2">Uncharacterized protein</fullName>
    </submittedName>
</protein>
<dbReference type="Proteomes" id="UP000293360">
    <property type="component" value="Unassembled WGS sequence"/>
</dbReference>
<feature type="compositionally biased region" description="Basic and acidic residues" evidence="1">
    <location>
        <begin position="79"/>
        <end position="107"/>
    </location>
</feature>
<feature type="region of interest" description="Disordered" evidence="1">
    <location>
        <begin position="1"/>
        <end position="118"/>
    </location>
</feature>
<evidence type="ECO:0000313" key="3">
    <source>
        <dbReference type="Proteomes" id="UP000293360"/>
    </source>
</evidence>
<keyword evidence="3" id="KW-1185">Reference proteome</keyword>
<name>A0A4Q4THG9_9PEZI</name>
<evidence type="ECO:0000256" key="1">
    <source>
        <dbReference type="SAM" id="MobiDB-lite"/>
    </source>
</evidence>
<dbReference type="EMBL" id="QJNU01000173">
    <property type="protein sequence ID" value="RYP05314.1"/>
    <property type="molecule type" value="Genomic_DNA"/>
</dbReference>
<dbReference type="AlphaFoldDB" id="A0A4Q4THG9"/>
<organism evidence="2 3">
    <name type="scientific">Monosporascus ibericus</name>
    <dbReference type="NCBI Taxonomy" id="155417"/>
    <lineage>
        <taxon>Eukaryota</taxon>
        <taxon>Fungi</taxon>
        <taxon>Dikarya</taxon>
        <taxon>Ascomycota</taxon>
        <taxon>Pezizomycotina</taxon>
        <taxon>Sordariomycetes</taxon>
        <taxon>Xylariomycetidae</taxon>
        <taxon>Xylariales</taxon>
        <taxon>Xylariales incertae sedis</taxon>
        <taxon>Monosporascus</taxon>
    </lineage>
</organism>
<reference evidence="2 3" key="1">
    <citation type="submission" date="2018-06" db="EMBL/GenBank/DDBJ databases">
        <title>Complete Genomes of Monosporascus.</title>
        <authorList>
            <person name="Robinson A.J."/>
            <person name="Natvig D.O."/>
        </authorList>
    </citation>
    <scope>NUCLEOTIDE SEQUENCE [LARGE SCALE GENOMIC DNA]</scope>
    <source>
        <strain evidence="2 3">CBS 110550</strain>
    </source>
</reference>
<feature type="compositionally biased region" description="Polar residues" evidence="1">
    <location>
        <begin position="1"/>
        <end position="11"/>
    </location>
</feature>
<sequence>MPSVKNPNGPSKNRLVARAAKARKQAQKQSAVGGKNKVTKADQRRGARPGLLPTSGPNAAISAKKRRKLERKMGYALKRKMEEEGEAEMKDAPETDGSTKDDGKATDEDMAMDMENIS</sequence>
<evidence type="ECO:0000313" key="2">
    <source>
        <dbReference type="EMBL" id="RYP05314.1"/>
    </source>
</evidence>
<gene>
    <name evidence="2" type="ORF">DL764_003912</name>
</gene>